<organism evidence="4 5">
    <name type="scientific">Eleusine coracana subsp. coracana</name>
    <dbReference type="NCBI Taxonomy" id="191504"/>
    <lineage>
        <taxon>Eukaryota</taxon>
        <taxon>Viridiplantae</taxon>
        <taxon>Streptophyta</taxon>
        <taxon>Embryophyta</taxon>
        <taxon>Tracheophyta</taxon>
        <taxon>Spermatophyta</taxon>
        <taxon>Magnoliopsida</taxon>
        <taxon>Liliopsida</taxon>
        <taxon>Poales</taxon>
        <taxon>Poaceae</taxon>
        <taxon>PACMAD clade</taxon>
        <taxon>Chloridoideae</taxon>
        <taxon>Cynodonteae</taxon>
        <taxon>Eleusininae</taxon>
        <taxon>Eleusine</taxon>
    </lineage>
</organism>
<dbReference type="SUPFAM" id="SSF49599">
    <property type="entry name" value="TRAF domain-like"/>
    <property type="match status" value="1"/>
</dbReference>
<dbReference type="InterPro" id="IPR011333">
    <property type="entry name" value="SKP1/BTB/POZ_sf"/>
</dbReference>
<comment type="similarity">
    <text evidence="2">Belongs to the Tdpoz family.</text>
</comment>
<dbReference type="GO" id="GO:0016567">
    <property type="term" value="P:protein ubiquitination"/>
    <property type="evidence" value="ECO:0007669"/>
    <property type="project" value="InterPro"/>
</dbReference>
<reference evidence="4" key="1">
    <citation type="journal article" date="2018" name="DNA Res.">
        <title>Multiple hybrid de novo genome assembly of finger millet, an orphan allotetraploid crop.</title>
        <authorList>
            <person name="Hatakeyama M."/>
            <person name="Aluri S."/>
            <person name="Balachadran M.T."/>
            <person name="Sivarajan S.R."/>
            <person name="Patrignani A."/>
            <person name="Gruter S."/>
            <person name="Poveda L."/>
            <person name="Shimizu-Inatsugi R."/>
            <person name="Baeten J."/>
            <person name="Francoijs K.J."/>
            <person name="Nataraja K.N."/>
            <person name="Reddy Y.A.N."/>
            <person name="Phadnis S."/>
            <person name="Ravikumar R.L."/>
            <person name="Schlapbach R."/>
            <person name="Sreeman S.M."/>
            <person name="Shimizu K.K."/>
        </authorList>
    </citation>
    <scope>NUCLEOTIDE SEQUENCE</scope>
</reference>
<evidence type="ECO:0000256" key="2">
    <source>
        <dbReference type="ARBA" id="ARBA00010846"/>
    </source>
</evidence>
<keyword evidence="5" id="KW-1185">Reference proteome</keyword>
<dbReference type="PROSITE" id="PS50097">
    <property type="entry name" value="BTB"/>
    <property type="match status" value="1"/>
</dbReference>
<comment type="caution">
    <text evidence="4">The sequence shown here is derived from an EMBL/GenBank/DDBJ whole genome shotgun (WGS) entry which is preliminary data.</text>
</comment>
<comment type="pathway">
    <text evidence="1">Protein modification; protein ubiquitination.</text>
</comment>
<dbReference type="Gene3D" id="3.30.710.10">
    <property type="entry name" value="Potassium Channel Kv1.1, Chain A"/>
    <property type="match status" value="1"/>
</dbReference>
<dbReference type="PANTHER" id="PTHR26379:SF446">
    <property type="entry name" value="BTB_POZ AND MATH DOMAIN-CONTAINING PROTEIN 1"/>
    <property type="match status" value="1"/>
</dbReference>
<sequence>MQDCVGKFVEFNIDLAAAESRVGGVISRDLSFNGDVWRVQCYPRGAAGDDGAGEYLSVHLVNKSTARSGRILFEAMVLGRGAGGAEAAAASVHSVFQRTLDYPKDTARLPLTRIFRTRELAELYAVHGYVTIVCGVVVLRHSPIPVPPSTLLHDLRGLEVQNRYGTPDVTIAVVDGKSVDVNRSVLSARSPVLKTILDDAAAGSNNKHVAVVEAKPDPSDSGPMEEDSKPPAITVDGEKEEAAVMTDCECCGAPVTTELLRDLLAAADRYRLHRLKLMCAKKLWEDVSVETVSKTLWYAHQYNCRELKNACMNFIAVAGNSYRVMLTNEWHWLGQESPGIINEFKQRATTKYI</sequence>
<evidence type="ECO:0000313" key="5">
    <source>
        <dbReference type="Proteomes" id="UP001054889"/>
    </source>
</evidence>
<dbReference type="PANTHER" id="PTHR26379">
    <property type="entry name" value="BTB/POZ AND MATH DOMAIN-CONTAINING PROTEIN 1"/>
    <property type="match status" value="1"/>
</dbReference>
<dbReference type="Pfam" id="PF24570">
    <property type="entry name" value="BACK_BPM_SPOP"/>
    <property type="match status" value="1"/>
</dbReference>
<dbReference type="Pfam" id="PF00651">
    <property type="entry name" value="BTB"/>
    <property type="match status" value="1"/>
</dbReference>
<evidence type="ECO:0000259" key="3">
    <source>
        <dbReference type="PROSITE" id="PS50097"/>
    </source>
</evidence>
<dbReference type="InterPro" id="IPR000210">
    <property type="entry name" value="BTB/POZ_dom"/>
</dbReference>
<evidence type="ECO:0000313" key="4">
    <source>
        <dbReference type="EMBL" id="GJN03429.1"/>
    </source>
</evidence>
<name>A0AAV5CYG5_ELECO</name>
<dbReference type="InterPro" id="IPR056423">
    <property type="entry name" value="BACK_BPM_SPOP"/>
</dbReference>
<gene>
    <name evidence="4" type="primary">ga20874</name>
    <name evidence="4" type="ORF">PR202_ga20874</name>
</gene>
<reference evidence="4" key="2">
    <citation type="submission" date="2021-12" db="EMBL/GenBank/DDBJ databases">
        <title>Resequencing data analysis of finger millet.</title>
        <authorList>
            <person name="Hatakeyama M."/>
            <person name="Aluri S."/>
            <person name="Balachadran M.T."/>
            <person name="Sivarajan S.R."/>
            <person name="Poveda L."/>
            <person name="Shimizu-Inatsugi R."/>
            <person name="Schlapbach R."/>
            <person name="Sreeman S.M."/>
            <person name="Shimizu K.K."/>
        </authorList>
    </citation>
    <scope>NUCLEOTIDE SEQUENCE</scope>
</reference>
<feature type="domain" description="BTB" evidence="3">
    <location>
        <begin position="167"/>
        <end position="217"/>
    </location>
</feature>
<dbReference type="Proteomes" id="UP001054889">
    <property type="component" value="Unassembled WGS sequence"/>
</dbReference>
<accession>A0AAV5CYG5</accession>
<dbReference type="EMBL" id="BQKI01000010">
    <property type="protein sequence ID" value="GJN03429.1"/>
    <property type="molecule type" value="Genomic_DNA"/>
</dbReference>
<dbReference type="SUPFAM" id="SSF54695">
    <property type="entry name" value="POZ domain"/>
    <property type="match status" value="1"/>
</dbReference>
<dbReference type="Gene3D" id="1.25.40.420">
    <property type="match status" value="1"/>
</dbReference>
<protein>
    <recommendedName>
        <fullName evidence="3">BTB domain-containing protein</fullName>
    </recommendedName>
</protein>
<dbReference type="SMART" id="SM00225">
    <property type="entry name" value="BTB"/>
    <property type="match status" value="1"/>
</dbReference>
<evidence type="ECO:0000256" key="1">
    <source>
        <dbReference type="ARBA" id="ARBA00004906"/>
    </source>
</evidence>
<dbReference type="AlphaFoldDB" id="A0AAV5CYG5"/>
<dbReference type="InterPro" id="IPR045005">
    <property type="entry name" value="BPM1-6"/>
</dbReference>
<proteinExistence type="inferred from homology"/>